<dbReference type="PROSITE" id="PS51257">
    <property type="entry name" value="PROKAR_LIPOPROTEIN"/>
    <property type="match status" value="1"/>
</dbReference>
<evidence type="ECO:0000313" key="1">
    <source>
        <dbReference type="EMBL" id="RGV54703.1"/>
    </source>
</evidence>
<organism evidence="1 2">
    <name type="scientific">Bacteroides intestinalis</name>
    <dbReference type="NCBI Taxonomy" id="329854"/>
    <lineage>
        <taxon>Bacteria</taxon>
        <taxon>Pseudomonadati</taxon>
        <taxon>Bacteroidota</taxon>
        <taxon>Bacteroidia</taxon>
        <taxon>Bacteroidales</taxon>
        <taxon>Bacteroidaceae</taxon>
        <taxon>Bacteroides</taxon>
    </lineage>
</organism>
<evidence type="ECO:0000313" key="2">
    <source>
        <dbReference type="Proteomes" id="UP000283850"/>
    </source>
</evidence>
<gene>
    <name evidence="1" type="ORF">DWW10_09355</name>
</gene>
<dbReference type="InterPro" id="IPR025049">
    <property type="entry name" value="Mfa-like_1"/>
</dbReference>
<dbReference type="Gene3D" id="2.60.40.2620">
    <property type="entry name" value="Fimbrillin-like"/>
    <property type="match status" value="1"/>
</dbReference>
<reference evidence="1 2" key="1">
    <citation type="submission" date="2018-08" db="EMBL/GenBank/DDBJ databases">
        <title>A genome reference for cultivated species of the human gut microbiota.</title>
        <authorList>
            <person name="Zou Y."/>
            <person name="Xue W."/>
            <person name="Luo G."/>
        </authorList>
    </citation>
    <scope>NUCLEOTIDE SEQUENCE [LARGE SCALE GENOMIC DNA]</scope>
    <source>
        <strain evidence="1 2">AF14-32</strain>
    </source>
</reference>
<dbReference type="CDD" id="cd13120">
    <property type="entry name" value="BF2867_like_N"/>
    <property type="match status" value="1"/>
</dbReference>
<dbReference type="CDD" id="cd13121">
    <property type="entry name" value="BF2867_like_C"/>
    <property type="match status" value="1"/>
</dbReference>
<name>A0A412YBD1_9BACE</name>
<dbReference type="AlphaFoldDB" id="A0A412YBD1"/>
<dbReference type="EMBL" id="QRZF01000005">
    <property type="protein sequence ID" value="RGV54703.1"/>
    <property type="molecule type" value="Genomic_DNA"/>
</dbReference>
<accession>A0A412YBD1</accession>
<sequence>MKKILLTAVAALAIVGCSQNEEIEKAGEKAEINFSSIVGKSTRATEVTLDKLKTNGFYVYAYNTGELALGAGTLDKSLMENEKVSWDTGNSVWKSATYYWPSTGNVQFFAYASTKASAALTVTPTDNYPTIANYTVSAKASEQEDLLVAKVTGTKSTKTVTFVFSHILTQVNFSIKAGDATDKLNYIVTELSLQNIGSVATYSYDETWGSATNPLTYACALDETEANNTVTGSDSAPLGTEALMLLPQTLGSDAKIVVKYKIVDAKGVEYYSTPEGGKEISLSGIVWNANNRIRYTLTLTNGATPIGWDVEKINGWDTEGNTDKNTPAG</sequence>
<protein>
    <submittedName>
        <fullName evidence="1">Fimbrillin family protein</fullName>
    </submittedName>
</protein>
<dbReference type="InterPro" id="IPR042278">
    <property type="entry name" value="Mfa-like_1_N"/>
</dbReference>
<dbReference type="RefSeq" id="WP_022393058.1">
    <property type="nucleotide sequence ID" value="NZ_QRZF01000005.1"/>
</dbReference>
<comment type="caution">
    <text evidence="1">The sequence shown here is derived from an EMBL/GenBank/DDBJ whole genome shotgun (WGS) entry which is preliminary data.</text>
</comment>
<proteinExistence type="predicted"/>
<dbReference type="Proteomes" id="UP000283850">
    <property type="component" value="Unassembled WGS sequence"/>
</dbReference>
<dbReference type="Pfam" id="PF13149">
    <property type="entry name" value="Mfa_like_1"/>
    <property type="match status" value="1"/>
</dbReference>